<feature type="region of interest" description="Disordered" evidence="1">
    <location>
        <begin position="1"/>
        <end position="28"/>
    </location>
</feature>
<dbReference type="AlphaFoldDB" id="A0A8T0HH25"/>
<accession>A0A8T0HH25</accession>
<dbReference type="Proteomes" id="UP000822688">
    <property type="component" value="Chromosome 6"/>
</dbReference>
<dbReference type="EMBL" id="CM026427">
    <property type="protein sequence ID" value="KAG0569459.1"/>
    <property type="molecule type" value="Genomic_DNA"/>
</dbReference>
<gene>
    <name evidence="2" type="ORF">KC19_6G091800</name>
</gene>
<evidence type="ECO:0000256" key="1">
    <source>
        <dbReference type="SAM" id="MobiDB-lite"/>
    </source>
</evidence>
<organism evidence="2 3">
    <name type="scientific">Ceratodon purpureus</name>
    <name type="common">Fire moss</name>
    <name type="synonym">Dicranum purpureum</name>
    <dbReference type="NCBI Taxonomy" id="3225"/>
    <lineage>
        <taxon>Eukaryota</taxon>
        <taxon>Viridiplantae</taxon>
        <taxon>Streptophyta</taxon>
        <taxon>Embryophyta</taxon>
        <taxon>Bryophyta</taxon>
        <taxon>Bryophytina</taxon>
        <taxon>Bryopsida</taxon>
        <taxon>Dicranidae</taxon>
        <taxon>Pseudoditrichales</taxon>
        <taxon>Ditrichaceae</taxon>
        <taxon>Ceratodon</taxon>
    </lineage>
</organism>
<evidence type="ECO:0000313" key="2">
    <source>
        <dbReference type="EMBL" id="KAG0569459.1"/>
    </source>
</evidence>
<keyword evidence="3" id="KW-1185">Reference proteome</keyword>
<sequence>MDGSRCSLFPSESNRRSHTGSNGWDCDKSLDYNVTPRVFSEPRCLRSSNEPNSLLGMYRGLANSKPKGLQHRRNRVSVDHLGGSRVRLRKGGGKNGKQDPRFQGSITVNQTAFLKRLLDLNLSPIPPDIVNY</sequence>
<reference evidence="2 3" key="1">
    <citation type="submission" date="2020-06" db="EMBL/GenBank/DDBJ databases">
        <title>WGS assembly of Ceratodon purpureus strain R40.</title>
        <authorList>
            <person name="Carey S.B."/>
            <person name="Jenkins J."/>
            <person name="Shu S."/>
            <person name="Lovell J.T."/>
            <person name="Sreedasyam A."/>
            <person name="Maumus F."/>
            <person name="Tiley G.P."/>
            <person name="Fernandez-Pozo N."/>
            <person name="Barry K."/>
            <person name="Chen C."/>
            <person name="Wang M."/>
            <person name="Lipzen A."/>
            <person name="Daum C."/>
            <person name="Saski C.A."/>
            <person name="Payton A.C."/>
            <person name="Mcbreen J.C."/>
            <person name="Conrad R.E."/>
            <person name="Kollar L.M."/>
            <person name="Olsson S."/>
            <person name="Huttunen S."/>
            <person name="Landis J.B."/>
            <person name="Wickett N.J."/>
            <person name="Johnson M.G."/>
            <person name="Rensing S.A."/>
            <person name="Grimwood J."/>
            <person name="Schmutz J."/>
            <person name="Mcdaniel S.F."/>
        </authorList>
    </citation>
    <scope>NUCLEOTIDE SEQUENCE [LARGE SCALE GENOMIC DNA]</scope>
    <source>
        <strain evidence="2 3">R40</strain>
    </source>
</reference>
<evidence type="ECO:0000313" key="3">
    <source>
        <dbReference type="Proteomes" id="UP000822688"/>
    </source>
</evidence>
<protein>
    <submittedName>
        <fullName evidence="2">Uncharacterized protein</fullName>
    </submittedName>
</protein>
<comment type="caution">
    <text evidence="2">The sequence shown here is derived from an EMBL/GenBank/DDBJ whole genome shotgun (WGS) entry which is preliminary data.</text>
</comment>
<name>A0A8T0HH25_CERPU</name>
<proteinExistence type="predicted"/>